<evidence type="ECO:0000313" key="2">
    <source>
        <dbReference type="EMBL" id="KAG2244790.1"/>
    </source>
</evidence>
<keyword evidence="3" id="KW-1185">Reference proteome</keyword>
<evidence type="ECO:0000313" key="3">
    <source>
        <dbReference type="Proteomes" id="UP000886595"/>
    </source>
</evidence>
<comment type="caution">
    <text evidence="2">The sequence shown here is derived from an EMBL/GenBank/DDBJ whole genome shotgun (WGS) entry which is preliminary data.</text>
</comment>
<proteinExistence type="predicted"/>
<dbReference type="EMBL" id="JAAMPC010000054">
    <property type="protein sequence ID" value="KAG2244790.1"/>
    <property type="molecule type" value="Genomic_DNA"/>
</dbReference>
<organism evidence="2 3">
    <name type="scientific">Brassica carinata</name>
    <name type="common">Ethiopian mustard</name>
    <name type="synonym">Abyssinian cabbage</name>
    <dbReference type="NCBI Taxonomy" id="52824"/>
    <lineage>
        <taxon>Eukaryota</taxon>
        <taxon>Viridiplantae</taxon>
        <taxon>Streptophyta</taxon>
        <taxon>Embryophyta</taxon>
        <taxon>Tracheophyta</taxon>
        <taxon>Spermatophyta</taxon>
        <taxon>Magnoliopsida</taxon>
        <taxon>eudicotyledons</taxon>
        <taxon>Gunneridae</taxon>
        <taxon>Pentapetalae</taxon>
        <taxon>rosids</taxon>
        <taxon>malvids</taxon>
        <taxon>Brassicales</taxon>
        <taxon>Brassicaceae</taxon>
        <taxon>Brassiceae</taxon>
        <taxon>Brassica</taxon>
    </lineage>
</organism>
<reference evidence="2 3" key="1">
    <citation type="submission" date="2020-02" db="EMBL/GenBank/DDBJ databases">
        <authorList>
            <person name="Ma Q."/>
            <person name="Huang Y."/>
            <person name="Song X."/>
            <person name="Pei D."/>
        </authorList>
    </citation>
    <scope>NUCLEOTIDE SEQUENCE [LARGE SCALE GENOMIC DNA]</scope>
    <source>
        <strain evidence="2">Sxm20200214</strain>
        <tissue evidence="2">Leaf</tissue>
    </source>
</reference>
<dbReference type="Proteomes" id="UP000886595">
    <property type="component" value="Unassembled WGS sequence"/>
</dbReference>
<sequence>MDVETSPTKQVPEAADTWIEEGNGSSKEVKLTRKKNKGCRWSKCSFRQYWGIQRPKKKRKKSSKSLREELSGGAQNEQDLPLDEVTQSSQHHVAPDKDRIIDRPNESFVEDILECAKKAM</sequence>
<feature type="region of interest" description="Disordered" evidence="1">
    <location>
        <begin position="53"/>
        <end position="103"/>
    </location>
</feature>
<accession>A0A8X7P586</accession>
<name>A0A8X7P586_BRACI</name>
<feature type="compositionally biased region" description="Basic and acidic residues" evidence="1">
    <location>
        <begin position="93"/>
        <end position="103"/>
    </location>
</feature>
<feature type="compositionally biased region" description="Basic residues" evidence="1">
    <location>
        <begin position="54"/>
        <end position="64"/>
    </location>
</feature>
<feature type="region of interest" description="Disordered" evidence="1">
    <location>
        <begin position="1"/>
        <end position="32"/>
    </location>
</feature>
<gene>
    <name evidence="2" type="ORF">Bca52824_093356</name>
</gene>
<protein>
    <submittedName>
        <fullName evidence="2">Uncharacterized protein</fullName>
    </submittedName>
</protein>
<dbReference type="AlphaFoldDB" id="A0A8X7P586"/>
<evidence type="ECO:0000256" key="1">
    <source>
        <dbReference type="SAM" id="MobiDB-lite"/>
    </source>
</evidence>